<name>A0ACC0BXE0_CATRO</name>
<reference evidence="2" key="1">
    <citation type="journal article" date="2023" name="Nat. Plants">
        <title>Single-cell RNA sequencing provides a high-resolution roadmap for understanding the multicellular compartmentation of specialized metabolism.</title>
        <authorList>
            <person name="Sun S."/>
            <person name="Shen X."/>
            <person name="Li Y."/>
            <person name="Li Y."/>
            <person name="Wang S."/>
            <person name="Li R."/>
            <person name="Zhang H."/>
            <person name="Shen G."/>
            <person name="Guo B."/>
            <person name="Wei J."/>
            <person name="Xu J."/>
            <person name="St-Pierre B."/>
            <person name="Chen S."/>
            <person name="Sun C."/>
        </authorList>
    </citation>
    <scope>NUCLEOTIDE SEQUENCE [LARGE SCALE GENOMIC DNA]</scope>
</reference>
<gene>
    <name evidence="1" type="ORF">M9H77_08255</name>
</gene>
<sequence length="179" mass="20150">MKEVIIIVLESIYDPEFPDTSHFHGSKKSENLSLVFGIRHQEVFHTIDRHRLPSQSLRKRSTIPRGEKGPYSILQCITIGPTRQHLPTQAQSGDKEDPTKVRNSNCSENHIENSREEASFNAPQDNRAIIVGRVKSIQHKQPFIPLFRRGTPPPQAPPAQGGPEKARCFPPFFGPSCLP</sequence>
<evidence type="ECO:0000313" key="2">
    <source>
        <dbReference type="Proteomes" id="UP001060085"/>
    </source>
</evidence>
<protein>
    <submittedName>
        <fullName evidence="1">Uncharacterized protein</fullName>
    </submittedName>
</protein>
<comment type="caution">
    <text evidence="1">The sequence shown here is derived from an EMBL/GenBank/DDBJ whole genome shotgun (WGS) entry which is preliminary data.</text>
</comment>
<dbReference type="EMBL" id="CM044702">
    <property type="protein sequence ID" value="KAI5677305.1"/>
    <property type="molecule type" value="Genomic_DNA"/>
</dbReference>
<proteinExistence type="predicted"/>
<evidence type="ECO:0000313" key="1">
    <source>
        <dbReference type="EMBL" id="KAI5677305.1"/>
    </source>
</evidence>
<dbReference type="Proteomes" id="UP001060085">
    <property type="component" value="Linkage Group LG02"/>
</dbReference>
<keyword evidence="2" id="KW-1185">Reference proteome</keyword>
<accession>A0ACC0BXE0</accession>
<organism evidence="1 2">
    <name type="scientific">Catharanthus roseus</name>
    <name type="common">Madagascar periwinkle</name>
    <name type="synonym">Vinca rosea</name>
    <dbReference type="NCBI Taxonomy" id="4058"/>
    <lineage>
        <taxon>Eukaryota</taxon>
        <taxon>Viridiplantae</taxon>
        <taxon>Streptophyta</taxon>
        <taxon>Embryophyta</taxon>
        <taxon>Tracheophyta</taxon>
        <taxon>Spermatophyta</taxon>
        <taxon>Magnoliopsida</taxon>
        <taxon>eudicotyledons</taxon>
        <taxon>Gunneridae</taxon>
        <taxon>Pentapetalae</taxon>
        <taxon>asterids</taxon>
        <taxon>lamiids</taxon>
        <taxon>Gentianales</taxon>
        <taxon>Apocynaceae</taxon>
        <taxon>Rauvolfioideae</taxon>
        <taxon>Vinceae</taxon>
        <taxon>Catharanthinae</taxon>
        <taxon>Catharanthus</taxon>
    </lineage>
</organism>